<comment type="caution">
    <text evidence="1">The sequence shown here is derived from an EMBL/GenBank/DDBJ whole genome shotgun (WGS) entry which is preliminary data.</text>
</comment>
<organism evidence="1 2">
    <name type="scientific">Lacticaseibacillus jixianensis</name>
    <dbReference type="NCBI Taxonomy" id="2486012"/>
    <lineage>
        <taxon>Bacteria</taxon>
        <taxon>Bacillati</taxon>
        <taxon>Bacillota</taxon>
        <taxon>Bacilli</taxon>
        <taxon>Lactobacillales</taxon>
        <taxon>Lactobacillaceae</taxon>
        <taxon>Lacticaseibacillus</taxon>
    </lineage>
</organism>
<sequence length="82" mass="9904">MKIKYSPVSDSDAEWGNKAAILSRYDGLNKYTLNRWLCEMRDNKLWRDGVLNPTHKLVFINFEVFDDFLYWKTHGYSKLRRK</sequence>
<evidence type="ECO:0000313" key="2">
    <source>
        <dbReference type="Proteomes" id="UP001597249"/>
    </source>
</evidence>
<proteinExistence type="predicted"/>
<reference evidence="2" key="1">
    <citation type="journal article" date="2019" name="Int. J. Syst. Evol. Microbiol.">
        <title>The Global Catalogue of Microorganisms (GCM) 10K type strain sequencing project: providing services to taxonomists for standard genome sequencing and annotation.</title>
        <authorList>
            <consortium name="The Broad Institute Genomics Platform"/>
            <consortium name="The Broad Institute Genome Sequencing Center for Infectious Disease"/>
            <person name="Wu L."/>
            <person name="Ma J."/>
        </authorList>
    </citation>
    <scope>NUCLEOTIDE SEQUENCE [LARGE SCALE GENOMIC DNA]</scope>
    <source>
        <strain evidence="2">CCM 8911</strain>
    </source>
</reference>
<gene>
    <name evidence="1" type="ORF">ACFQ3L_00295</name>
</gene>
<name>A0ABW4B5K6_9LACO</name>
<dbReference type="Proteomes" id="UP001597249">
    <property type="component" value="Unassembled WGS sequence"/>
</dbReference>
<dbReference type="EMBL" id="JBHTMO010000001">
    <property type="protein sequence ID" value="MFD1392028.1"/>
    <property type="molecule type" value="Genomic_DNA"/>
</dbReference>
<dbReference type="GO" id="GO:0003677">
    <property type="term" value="F:DNA binding"/>
    <property type="evidence" value="ECO:0007669"/>
    <property type="project" value="UniProtKB-KW"/>
</dbReference>
<dbReference type="RefSeq" id="WP_125584487.1">
    <property type="nucleotide sequence ID" value="NZ_JBHTMO010000001.1"/>
</dbReference>
<protein>
    <submittedName>
        <fullName evidence="1">DNA-binding protein</fullName>
    </submittedName>
</protein>
<keyword evidence="2" id="KW-1185">Reference proteome</keyword>
<accession>A0ABW4B5K6</accession>
<evidence type="ECO:0000313" key="1">
    <source>
        <dbReference type="EMBL" id="MFD1392028.1"/>
    </source>
</evidence>
<keyword evidence="1" id="KW-0238">DNA-binding</keyword>